<evidence type="ECO:0000313" key="1">
    <source>
        <dbReference type="EnsemblPlants" id="TraesCS6D02G397700.1.cds1"/>
    </source>
</evidence>
<dbReference type="SMR" id="A0A3B6QPQ4"/>
<dbReference type="Proteomes" id="UP000019116">
    <property type="component" value="Chromosome 6D"/>
</dbReference>
<proteinExistence type="predicted"/>
<sequence length="166" mass="18461">MTVVVASNAENRAIVCGLLGELRGIRQPDRVTGHKVQDEQLIAALTFQEGTTVATVQDRQIVVVNLANSGAREGVGDGNEEGKRWLVAEEAEHGRSPPVELVEAAKEAGVVDEAAPVLADMRSTEKIDRLRRKAHENLHKEVIWENLYMRRRTWRTKVVPEIAIPR</sequence>
<dbReference type="AlphaFoldDB" id="A0A3B6QPQ4"/>
<accession>A0A3B6QPQ4</accession>
<organism evidence="1">
    <name type="scientific">Triticum aestivum</name>
    <name type="common">Wheat</name>
    <dbReference type="NCBI Taxonomy" id="4565"/>
    <lineage>
        <taxon>Eukaryota</taxon>
        <taxon>Viridiplantae</taxon>
        <taxon>Streptophyta</taxon>
        <taxon>Embryophyta</taxon>
        <taxon>Tracheophyta</taxon>
        <taxon>Spermatophyta</taxon>
        <taxon>Magnoliopsida</taxon>
        <taxon>Liliopsida</taxon>
        <taxon>Poales</taxon>
        <taxon>Poaceae</taxon>
        <taxon>BOP clade</taxon>
        <taxon>Pooideae</taxon>
        <taxon>Triticodae</taxon>
        <taxon>Triticeae</taxon>
        <taxon>Triticinae</taxon>
        <taxon>Triticum</taxon>
    </lineage>
</organism>
<evidence type="ECO:0000313" key="2">
    <source>
        <dbReference type="Proteomes" id="UP000019116"/>
    </source>
</evidence>
<name>A0A3B6QPQ4_WHEAT</name>
<dbReference type="Gramene" id="TraesCS6D03G0911700.1">
    <property type="protein sequence ID" value="TraesCS6D03G0911700.1.CDS1"/>
    <property type="gene ID" value="TraesCS6D03G0911700"/>
</dbReference>
<reference evidence="1" key="1">
    <citation type="submission" date="2018-08" db="EMBL/GenBank/DDBJ databases">
        <authorList>
            <person name="Rossello M."/>
        </authorList>
    </citation>
    <scope>NUCLEOTIDE SEQUENCE [LARGE SCALE GENOMIC DNA]</scope>
    <source>
        <strain evidence="1">cv. Chinese Spring</strain>
    </source>
</reference>
<protein>
    <submittedName>
        <fullName evidence="1">Uncharacterized protein</fullName>
    </submittedName>
</protein>
<dbReference type="Gramene" id="TraesCS6D02G397700.1">
    <property type="protein sequence ID" value="TraesCS6D02G397700.1.cds1"/>
    <property type="gene ID" value="TraesCS6D02G397700"/>
</dbReference>
<dbReference type="EnsemblPlants" id="TraesCS6D02G397700.1">
    <property type="protein sequence ID" value="TraesCS6D02G397700.1.cds1"/>
    <property type="gene ID" value="TraesCS6D02G397700"/>
</dbReference>
<keyword evidence="2" id="KW-1185">Reference proteome</keyword>
<reference evidence="1" key="2">
    <citation type="submission" date="2018-10" db="UniProtKB">
        <authorList>
            <consortium name="EnsemblPlants"/>
        </authorList>
    </citation>
    <scope>IDENTIFICATION</scope>
</reference>